<dbReference type="STRING" id="3088.A0A383VM93"/>
<dbReference type="PANTHER" id="PTHR43674">
    <property type="entry name" value="NITRILASE C965.09-RELATED"/>
    <property type="match status" value="1"/>
</dbReference>
<keyword evidence="5" id="KW-1185">Reference proteome</keyword>
<dbReference type="GO" id="GO:0033388">
    <property type="term" value="P:putrescine biosynthetic process from arginine"/>
    <property type="evidence" value="ECO:0007669"/>
    <property type="project" value="TreeGrafter"/>
</dbReference>
<evidence type="ECO:0000259" key="3">
    <source>
        <dbReference type="PROSITE" id="PS50263"/>
    </source>
</evidence>
<sequence length="310" mass="34581">MPRVVKVAATQLEITRDPEKNLAKAEKIIREAAAAGANVILLQELFENWYFCQEQKGEYFDWAKPLEESKPVQRLSKLAKELGVVLPVSFFERVNNAHFNSLAMIDADGSVLGVYRKSHIPDGPGYQEKFYFSPGDTGFKVWDTKFGRLGAGICWDQWFPETARSLALMGAEVLFYPTAIGSEPEDPSYNSYPHWTRTMLGHAAANLVPVVASNRIGTETWAKSSITFYGGSFISGQRGEVLAQVGAKELKDGNLHPNPDKVEGFVVHAFDLDQCRTNRLGWGVFRDRRPELYTPLVTLDGSLKHHSLSA</sequence>
<dbReference type="Proteomes" id="UP000256970">
    <property type="component" value="Unassembled WGS sequence"/>
</dbReference>
<proteinExistence type="inferred from homology"/>
<evidence type="ECO:0000256" key="1">
    <source>
        <dbReference type="ARBA" id="ARBA00022801"/>
    </source>
</evidence>
<gene>
    <name evidence="4" type="ORF">BQ4739_LOCUS6462</name>
</gene>
<evidence type="ECO:0000256" key="2">
    <source>
        <dbReference type="ARBA" id="ARBA00034122"/>
    </source>
</evidence>
<reference evidence="4 5" key="1">
    <citation type="submission" date="2016-10" db="EMBL/GenBank/DDBJ databases">
        <authorList>
            <person name="Cai Z."/>
        </authorList>
    </citation>
    <scope>NUCLEOTIDE SEQUENCE [LARGE SCALE GENOMIC DNA]</scope>
</reference>
<feature type="domain" description="CN hydrolase" evidence="3">
    <location>
        <begin position="5"/>
        <end position="261"/>
    </location>
</feature>
<dbReference type="CDD" id="cd07573">
    <property type="entry name" value="CPA"/>
    <property type="match status" value="1"/>
</dbReference>
<protein>
    <recommendedName>
        <fullName evidence="3">CN hydrolase domain-containing protein</fullName>
    </recommendedName>
</protein>
<comment type="similarity">
    <text evidence="2">Belongs to the carbon-nitrogen hydrolase superfamily.</text>
</comment>
<dbReference type="InterPro" id="IPR050345">
    <property type="entry name" value="Aliph_Amidase/BUP"/>
</dbReference>
<dbReference type="PANTHER" id="PTHR43674:SF2">
    <property type="entry name" value="BETA-UREIDOPROPIONASE"/>
    <property type="match status" value="1"/>
</dbReference>
<dbReference type="GO" id="GO:0050126">
    <property type="term" value="F:N-carbamoylputrescine amidase activity"/>
    <property type="evidence" value="ECO:0007669"/>
    <property type="project" value="InterPro"/>
</dbReference>
<dbReference type="SUPFAM" id="SSF56317">
    <property type="entry name" value="Carbon-nitrogen hydrolase"/>
    <property type="match status" value="1"/>
</dbReference>
<dbReference type="Gene3D" id="3.60.110.10">
    <property type="entry name" value="Carbon-nitrogen hydrolase"/>
    <property type="match status" value="1"/>
</dbReference>
<dbReference type="EMBL" id="FNXT01000679">
    <property type="protein sequence ID" value="SZX66010.1"/>
    <property type="molecule type" value="Genomic_DNA"/>
</dbReference>
<keyword evidence="1" id="KW-0378">Hydrolase</keyword>
<evidence type="ECO:0000313" key="4">
    <source>
        <dbReference type="EMBL" id="SZX66010.1"/>
    </source>
</evidence>
<dbReference type="Pfam" id="PF00795">
    <property type="entry name" value="CN_hydrolase"/>
    <property type="match status" value="1"/>
</dbReference>
<name>A0A383VM93_TETOB</name>
<organism evidence="4 5">
    <name type="scientific">Tetradesmus obliquus</name>
    <name type="common">Green alga</name>
    <name type="synonym">Acutodesmus obliquus</name>
    <dbReference type="NCBI Taxonomy" id="3088"/>
    <lineage>
        <taxon>Eukaryota</taxon>
        <taxon>Viridiplantae</taxon>
        <taxon>Chlorophyta</taxon>
        <taxon>core chlorophytes</taxon>
        <taxon>Chlorophyceae</taxon>
        <taxon>CS clade</taxon>
        <taxon>Sphaeropleales</taxon>
        <taxon>Scenedesmaceae</taxon>
        <taxon>Tetradesmus</taxon>
    </lineage>
</organism>
<dbReference type="PROSITE" id="PS50263">
    <property type="entry name" value="CN_HYDROLASE"/>
    <property type="match status" value="1"/>
</dbReference>
<dbReference type="NCBIfam" id="TIGR03381">
    <property type="entry name" value="agmatine_aguB"/>
    <property type="match status" value="1"/>
</dbReference>
<dbReference type="InterPro" id="IPR017755">
    <property type="entry name" value="N-carbamoylputrescine_amidase"/>
</dbReference>
<dbReference type="InterPro" id="IPR003010">
    <property type="entry name" value="C-N_Hydrolase"/>
</dbReference>
<evidence type="ECO:0000313" key="5">
    <source>
        <dbReference type="Proteomes" id="UP000256970"/>
    </source>
</evidence>
<dbReference type="InterPro" id="IPR036526">
    <property type="entry name" value="C-N_Hydrolase_sf"/>
</dbReference>
<dbReference type="AlphaFoldDB" id="A0A383VM93"/>
<accession>A0A383VM93</accession>